<dbReference type="Pfam" id="PF07715">
    <property type="entry name" value="Plug"/>
    <property type="match status" value="1"/>
</dbReference>
<dbReference type="Gene3D" id="2.170.130.10">
    <property type="entry name" value="TonB-dependent receptor, plug domain"/>
    <property type="match status" value="1"/>
</dbReference>
<dbReference type="EMBL" id="UINC01209517">
    <property type="protein sequence ID" value="SVE32570.1"/>
    <property type="molecule type" value="Genomic_DNA"/>
</dbReference>
<dbReference type="InterPro" id="IPR037066">
    <property type="entry name" value="Plug_dom_sf"/>
</dbReference>
<dbReference type="SUPFAM" id="SSF56935">
    <property type="entry name" value="Porins"/>
    <property type="match status" value="1"/>
</dbReference>
<evidence type="ECO:0000259" key="1">
    <source>
        <dbReference type="Pfam" id="PF07715"/>
    </source>
</evidence>
<gene>
    <name evidence="2" type="ORF">METZ01_LOCUS485424</name>
</gene>
<dbReference type="InterPro" id="IPR012910">
    <property type="entry name" value="Plug_dom"/>
</dbReference>
<dbReference type="PROSITE" id="PS52016">
    <property type="entry name" value="TONB_DEPENDENT_REC_3"/>
    <property type="match status" value="1"/>
</dbReference>
<evidence type="ECO:0000313" key="2">
    <source>
        <dbReference type="EMBL" id="SVE32570.1"/>
    </source>
</evidence>
<proteinExistence type="predicted"/>
<protein>
    <recommendedName>
        <fullName evidence="1">TonB-dependent receptor plug domain-containing protein</fullName>
    </recommendedName>
</protein>
<dbReference type="AlphaFoldDB" id="A0A383CKI0"/>
<dbReference type="InterPro" id="IPR039426">
    <property type="entry name" value="TonB-dep_rcpt-like"/>
</dbReference>
<organism evidence="2">
    <name type="scientific">marine metagenome</name>
    <dbReference type="NCBI Taxonomy" id="408172"/>
    <lineage>
        <taxon>unclassified sequences</taxon>
        <taxon>metagenomes</taxon>
        <taxon>ecological metagenomes</taxon>
    </lineage>
</organism>
<dbReference type="SUPFAM" id="SSF49464">
    <property type="entry name" value="Carboxypeptidase regulatory domain-like"/>
    <property type="match status" value="1"/>
</dbReference>
<feature type="non-terminal residue" evidence="2">
    <location>
        <position position="190"/>
    </location>
</feature>
<dbReference type="Gene3D" id="2.60.40.1120">
    <property type="entry name" value="Carboxypeptidase-like, regulatory domain"/>
    <property type="match status" value="1"/>
</dbReference>
<name>A0A383CKI0_9ZZZZ</name>
<dbReference type="InterPro" id="IPR008969">
    <property type="entry name" value="CarboxyPept-like_regulatory"/>
</dbReference>
<feature type="domain" description="TonB-dependent receptor plug" evidence="1">
    <location>
        <begin position="118"/>
        <end position="184"/>
    </location>
</feature>
<dbReference type="Pfam" id="PF13715">
    <property type="entry name" value="CarbopepD_reg_2"/>
    <property type="match status" value="1"/>
</dbReference>
<reference evidence="2" key="1">
    <citation type="submission" date="2018-05" db="EMBL/GenBank/DDBJ databases">
        <authorList>
            <person name="Lanie J.A."/>
            <person name="Ng W.-L."/>
            <person name="Kazmierczak K.M."/>
            <person name="Andrzejewski T.M."/>
            <person name="Davidsen T.M."/>
            <person name="Wayne K.J."/>
            <person name="Tettelin H."/>
            <person name="Glass J.I."/>
            <person name="Rusch D."/>
            <person name="Podicherti R."/>
            <person name="Tsui H.-C.T."/>
            <person name="Winkler M.E."/>
        </authorList>
    </citation>
    <scope>NUCLEOTIDE SEQUENCE</scope>
</reference>
<accession>A0A383CKI0</accession>
<sequence length="190" mass="21015">MNRLTLYILIILTTSWAATVSGYIKDNKTNKSIPNANIIIRETGQGTASNPYGYFLINLPRGIYTLETSVIGFKTDSREVIVGENNIELNIQLQTAILEFSEIQVQGLFSTRLGYEFVDVINSDKIKSMDKESVPDVLKNIPGIDVQFAQPNGRNVNVSIRGSSDYKPGGYNNRVLILLDGFPILIPNSG</sequence>